<dbReference type="Proteomes" id="UP000287188">
    <property type="component" value="Unassembled WGS sequence"/>
</dbReference>
<dbReference type="AlphaFoldDB" id="A0A402AJY5"/>
<accession>A0A402AJY5</accession>
<comment type="caution">
    <text evidence="1">The sequence shown here is derived from an EMBL/GenBank/DDBJ whole genome shotgun (WGS) entry which is preliminary data.</text>
</comment>
<sequence>MVVLPTIPLQPHELIPWYEQAIKQHLNEHSSSLTVLTAREVADLFPLPQKKEVGVQEIKAAEKALEQLASKGLLCRREIQGEARYIND</sequence>
<evidence type="ECO:0000313" key="1">
    <source>
        <dbReference type="EMBL" id="GCE19518.1"/>
    </source>
</evidence>
<proteinExistence type="predicted"/>
<keyword evidence="2" id="KW-1185">Reference proteome</keyword>
<organism evidence="1 2">
    <name type="scientific">Dictyobacter kobayashii</name>
    <dbReference type="NCBI Taxonomy" id="2014872"/>
    <lineage>
        <taxon>Bacteria</taxon>
        <taxon>Bacillati</taxon>
        <taxon>Chloroflexota</taxon>
        <taxon>Ktedonobacteria</taxon>
        <taxon>Ktedonobacterales</taxon>
        <taxon>Dictyobacteraceae</taxon>
        <taxon>Dictyobacter</taxon>
    </lineage>
</organism>
<gene>
    <name evidence="1" type="ORF">KDK_33180</name>
</gene>
<name>A0A402AJY5_9CHLR</name>
<dbReference type="EMBL" id="BIFS01000001">
    <property type="protein sequence ID" value="GCE19518.1"/>
    <property type="molecule type" value="Genomic_DNA"/>
</dbReference>
<protein>
    <submittedName>
        <fullName evidence="1">Uncharacterized protein</fullName>
    </submittedName>
</protein>
<evidence type="ECO:0000313" key="2">
    <source>
        <dbReference type="Proteomes" id="UP000287188"/>
    </source>
</evidence>
<reference evidence="2" key="1">
    <citation type="submission" date="2018-12" db="EMBL/GenBank/DDBJ databases">
        <title>Tengunoibacter tsumagoiensis gen. nov., sp. nov., Dictyobacter kobayashii sp. nov., D. alpinus sp. nov., and D. joshuensis sp. nov. and description of Dictyobacteraceae fam. nov. within the order Ktedonobacterales isolated from Tengu-no-mugimeshi.</title>
        <authorList>
            <person name="Wang C.M."/>
            <person name="Zheng Y."/>
            <person name="Sakai Y."/>
            <person name="Toyoda A."/>
            <person name="Minakuchi Y."/>
            <person name="Abe K."/>
            <person name="Yokota A."/>
            <person name="Yabe S."/>
        </authorList>
    </citation>
    <scope>NUCLEOTIDE SEQUENCE [LARGE SCALE GENOMIC DNA]</scope>
    <source>
        <strain evidence="2">Uno11</strain>
    </source>
</reference>